<keyword evidence="4" id="KW-0496">Mitochondrion</keyword>
<evidence type="ECO:0000256" key="1">
    <source>
        <dbReference type="ARBA" id="ARBA00005532"/>
    </source>
</evidence>
<gene>
    <name evidence="6" type="ORF">MNOR_LOCUS2032</name>
</gene>
<dbReference type="InterPro" id="IPR036402">
    <property type="entry name" value="EF-Ts_dimer_sf"/>
</dbReference>
<dbReference type="PANTHER" id="PTHR11741:SF0">
    <property type="entry name" value="ELONGATION FACTOR TS, MITOCHONDRIAL"/>
    <property type="match status" value="1"/>
</dbReference>
<dbReference type="Proteomes" id="UP001497623">
    <property type="component" value="Unassembled WGS sequence"/>
</dbReference>
<dbReference type="EMBL" id="CAXKWB010000583">
    <property type="protein sequence ID" value="CAL4061282.1"/>
    <property type="molecule type" value="Genomic_DNA"/>
</dbReference>
<dbReference type="SUPFAM" id="SSF46934">
    <property type="entry name" value="UBA-like"/>
    <property type="match status" value="1"/>
</dbReference>
<keyword evidence="2 4" id="KW-0251">Elongation factor</keyword>
<comment type="similarity">
    <text evidence="1 4">Belongs to the EF-Ts family.</text>
</comment>
<dbReference type="CDD" id="cd14275">
    <property type="entry name" value="UBA_EF-Ts"/>
    <property type="match status" value="1"/>
</dbReference>
<evidence type="ECO:0000256" key="4">
    <source>
        <dbReference type="HAMAP-Rule" id="MF_03135"/>
    </source>
</evidence>
<dbReference type="Pfam" id="PF25025">
    <property type="entry name" value="EF-Ts_N"/>
    <property type="match status" value="1"/>
</dbReference>
<dbReference type="GO" id="GO:0070125">
    <property type="term" value="P:mitochondrial translational elongation"/>
    <property type="evidence" value="ECO:0007669"/>
    <property type="project" value="TreeGrafter"/>
</dbReference>
<dbReference type="InterPro" id="IPR001816">
    <property type="entry name" value="Transl_elong_EFTs/EF1B"/>
</dbReference>
<proteinExistence type="inferred from homology"/>
<feature type="domain" description="Translation elongation factor EFTs/EF1B dimerisation" evidence="5">
    <location>
        <begin position="103"/>
        <end position="251"/>
    </location>
</feature>
<organism evidence="6 7">
    <name type="scientific">Meganyctiphanes norvegica</name>
    <name type="common">Northern krill</name>
    <name type="synonym">Thysanopoda norvegica</name>
    <dbReference type="NCBI Taxonomy" id="48144"/>
    <lineage>
        <taxon>Eukaryota</taxon>
        <taxon>Metazoa</taxon>
        <taxon>Ecdysozoa</taxon>
        <taxon>Arthropoda</taxon>
        <taxon>Crustacea</taxon>
        <taxon>Multicrustacea</taxon>
        <taxon>Malacostraca</taxon>
        <taxon>Eumalacostraca</taxon>
        <taxon>Eucarida</taxon>
        <taxon>Euphausiacea</taxon>
        <taxon>Euphausiidae</taxon>
        <taxon>Meganyctiphanes</taxon>
    </lineage>
</organism>
<dbReference type="InterPro" id="IPR009060">
    <property type="entry name" value="UBA-like_sf"/>
</dbReference>
<sequence length="300" mass="32456">MAMAVSYIFNAYGLNHVKSARLFHACKTLAAVDKGSLAKLRKKTGFTIGNCKKALEINGNDIKKAEEWLIAQAQAQGWAKASKLAGRSTTQGLIGVHVEGNTGVVVEVNCETDFVARNEKFQSLVSTIAKEIAKTKSSPSNEYILKEGISGEQLKNMTASDGKSLGDLVALTIGNVGENMTPARAVRMIVPPELQLVGYVHPSANDQGPKLGKFGAMMALKTNEPLTDLARQLCVQVIGMNPKSVGKSDDPKSDNPEEEPLLYHQEFLSEPSMTVGEVMNRENVQVIDFVRFGCGETQED</sequence>
<dbReference type="AlphaFoldDB" id="A0AAV2PMI6"/>
<keyword evidence="7" id="KW-1185">Reference proteome</keyword>
<dbReference type="InterPro" id="IPR014039">
    <property type="entry name" value="Transl_elong_EFTs/EF1B_dimer"/>
</dbReference>
<dbReference type="PANTHER" id="PTHR11741">
    <property type="entry name" value="ELONGATION FACTOR TS"/>
    <property type="match status" value="1"/>
</dbReference>
<comment type="subcellular location">
    <subcellularLocation>
        <location evidence="4">Mitochondrion</location>
    </subcellularLocation>
</comment>
<accession>A0AAV2PMI6</accession>
<keyword evidence="3 4" id="KW-0648">Protein biosynthesis</keyword>
<name>A0AAV2PMI6_MEGNR</name>
<dbReference type="Gene3D" id="3.30.479.20">
    <property type="entry name" value="Elongation factor Ts, dimerisation domain"/>
    <property type="match status" value="2"/>
</dbReference>
<dbReference type="GO" id="GO:0003746">
    <property type="term" value="F:translation elongation factor activity"/>
    <property type="evidence" value="ECO:0007669"/>
    <property type="project" value="UniProtKB-UniRule"/>
</dbReference>
<dbReference type="Gene3D" id="1.10.8.10">
    <property type="entry name" value="DNA helicase RuvA subunit, C-terminal domain"/>
    <property type="match status" value="1"/>
</dbReference>
<dbReference type="InterPro" id="IPR018101">
    <property type="entry name" value="Transl_elong_Ts_CS"/>
</dbReference>
<evidence type="ECO:0000313" key="7">
    <source>
        <dbReference type="Proteomes" id="UP001497623"/>
    </source>
</evidence>
<dbReference type="SUPFAM" id="SSF54713">
    <property type="entry name" value="Elongation factor Ts (EF-Ts), dimerisation domain"/>
    <property type="match status" value="2"/>
</dbReference>
<evidence type="ECO:0000256" key="2">
    <source>
        <dbReference type="ARBA" id="ARBA00022768"/>
    </source>
</evidence>
<dbReference type="PROSITE" id="PS01127">
    <property type="entry name" value="EF_TS_2"/>
    <property type="match status" value="1"/>
</dbReference>
<comment type="function">
    <text evidence="4">Associates with the EF-Tu.GDP complex and induces the exchange of GDP to GTP. It remains bound to the aminoacyl-tRNA.EF-Tu.GTP complex up to the GTP hydrolysis stage on the ribosome.</text>
</comment>
<evidence type="ECO:0000256" key="3">
    <source>
        <dbReference type="ARBA" id="ARBA00022917"/>
    </source>
</evidence>
<comment type="caution">
    <text evidence="6">The sequence shown here is derived from an EMBL/GenBank/DDBJ whole genome shotgun (WGS) entry which is preliminary data.</text>
</comment>
<evidence type="ECO:0000313" key="6">
    <source>
        <dbReference type="EMBL" id="CAL4061282.1"/>
    </source>
</evidence>
<protein>
    <recommendedName>
        <fullName evidence="4">Elongation factor Ts, mitochondrial</fullName>
        <shortName evidence="4">EF-Ts</shortName>
        <shortName evidence="4">EF-TsMt</shortName>
    </recommendedName>
</protein>
<evidence type="ECO:0000259" key="5">
    <source>
        <dbReference type="Pfam" id="PF00889"/>
    </source>
</evidence>
<dbReference type="GO" id="GO:0005739">
    <property type="term" value="C:mitochondrion"/>
    <property type="evidence" value="ECO:0007669"/>
    <property type="project" value="UniProtKB-SubCell"/>
</dbReference>
<dbReference type="Pfam" id="PF00889">
    <property type="entry name" value="EF_TS"/>
    <property type="match status" value="1"/>
</dbReference>
<reference evidence="6 7" key="1">
    <citation type="submission" date="2024-05" db="EMBL/GenBank/DDBJ databases">
        <authorList>
            <person name="Wallberg A."/>
        </authorList>
    </citation>
    <scope>NUCLEOTIDE SEQUENCE [LARGE SCALE GENOMIC DNA]</scope>
</reference>
<dbReference type="HAMAP" id="MF_00050">
    <property type="entry name" value="EF_Ts"/>
    <property type="match status" value="1"/>
</dbReference>